<keyword evidence="3" id="KW-1185">Reference proteome</keyword>
<comment type="caution">
    <text evidence="2">The sequence shown here is derived from an EMBL/GenBank/DDBJ whole genome shotgun (WGS) entry which is preliminary data.</text>
</comment>
<evidence type="ECO:0000256" key="1">
    <source>
        <dbReference type="SAM" id="MobiDB-lite"/>
    </source>
</evidence>
<reference evidence="2 3" key="1">
    <citation type="submission" date="2022-03" db="EMBL/GenBank/DDBJ databases">
        <authorList>
            <person name="Macdonald S."/>
            <person name="Ahmed S."/>
            <person name="Newling K."/>
        </authorList>
    </citation>
    <scope>NUCLEOTIDE SEQUENCE [LARGE SCALE GENOMIC DNA]</scope>
</reference>
<evidence type="ECO:0000313" key="3">
    <source>
        <dbReference type="Proteomes" id="UP001642260"/>
    </source>
</evidence>
<dbReference type="AlphaFoldDB" id="A0ABC8JVP2"/>
<accession>A0ABC8JVP2</accession>
<feature type="region of interest" description="Disordered" evidence="1">
    <location>
        <begin position="127"/>
        <end position="147"/>
    </location>
</feature>
<dbReference type="Proteomes" id="UP001642260">
    <property type="component" value="Unassembled WGS sequence"/>
</dbReference>
<evidence type="ECO:0000313" key="2">
    <source>
        <dbReference type="EMBL" id="CAH8336190.1"/>
    </source>
</evidence>
<name>A0ABC8JVP2_ERUVS</name>
<organism evidence="2 3">
    <name type="scientific">Eruca vesicaria subsp. sativa</name>
    <name type="common">Garden rocket</name>
    <name type="synonym">Eruca sativa</name>
    <dbReference type="NCBI Taxonomy" id="29727"/>
    <lineage>
        <taxon>Eukaryota</taxon>
        <taxon>Viridiplantae</taxon>
        <taxon>Streptophyta</taxon>
        <taxon>Embryophyta</taxon>
        <taxon>Tracheophyta</taxon>
        <taxon>Spermatophyta</taxon>
        <taxon>Magnoliopsida</taxon>
        <taxon>eudicotyledons</taxon>
        <taxon>Gunneridae</taxon>
        <taxon>Pentapetalae</taxon>
        <taxon>rosids</taxon>
        <taxon>malvids</taxon>
        <taxon>Brassicales</taxon>
        <taxon>Brassicaceae</taxon>
        <taxon>Brassiceae</taxon>
        <taxon>Eruca</taxon>
    </lineage>
</organism>
<proteinExistence type="predicted"/>
<gene>
    <name evidence="2" type="ORF">ERUC_LOCUS13746</name>
</gene>
<dbReference type="EMBL" id="CAKOAT010129598">
    <property type="protein sequence ID" value="CAH8336190.1"/>
    <property type="molecule type" value="Genomic_DNA"/>
</dbReference>
<feature type="compositionally biased region" description="Basic and acidic residues" evidence="1">
    <location>
        <begin position="134"/>
        <end position="147"/>
    </location>
</feature>
<sequence length="147" mass="16680">MGFHKLNEIREYAEKLNCEKREWCKARIIPLNGSDNSVAVQMARDMILIASSKPLEIVNFVAIAKQTPKNHELLRVFNCLKTRKFPVIIVEPPAQDNIFVSVEALVDSAQVIGQGKLTIIRPQSSAFDSDSEEEMQKVKQEEKLSRL</sequence>
<protein>
    <submittedName>
        <fullName evidence="2">Uncharacterized protein</fullName>
    </submittedName>
</protein>